<sequence>MRSLLSILLTILTFHVQSHAQDSSKVSQDSTTNAQLIATTRLLRESDSLIKADAAAKAALEEQILQLSNSNNQRKKELEQKLADIIQTDSLKKARQLERINQMKAISQGIPIAPFGDTLFRVYYKLGPFKPIERAASITKKLQLIEKDPFFSPDSIRVTPNENTVDIVYNDLIVQTITDDDALWLNQDKAQVANDYAAIIRKAIQQQKAQHSMQYILVRLGWLALILAVLSIIIFGINRLFKSLRKRLIREKDRYLKGVKVKNYALLNQQKQLGIIYSTLGVARIVLILLVLYLTLPLVFGIFPWTKGIADKLIEWTLSPVKAILTGIFSYLPKLLTIIVIYVVTRLLVRLVNYLASEIASGNLKINGFYTDWALPTASGIKFLLYAFMFVVIFPYLPGSDSKIFQGVSVFLGILFSLGSSSAISNVVAGFVITYMRPFKIGDRIRLGEITGDVIEKNLLVTRLRTVKNEEITVPNASILNGHTVNFTSSSKDLGLILHTTVTIGYDVPWRQVHELLIRAALATDGLQKDRKPFVLQKALNDFSVAYEINAYTESSHQMGEIYSRLNQHIQDIFNEAGVEIMSPQYHAHRDGNGTTTPRSYMPDNYEPPAFKIKVDHKP</sequence>
<proteinExistence type="inferred from homology"/>
<feature type="transmembrane region" description="Helical" evidence="7">
    <location>
        <begin position="373"/>
        <end position="397"/>
    </location>
</feature>
<dbReference type="InterPro" id="IPR006685">
    <property type="entry name" value="MscS_channel_2nd"/>
</dbReference>
<feature type="domain" description="Mechanosensitive ion channel MscS C-terminal" evidence="10">
    <location>
        <begin position="500"/>
        <end position="581"/>
    </location>
</feature>
<evidence type="ECO:0000256" key="6">
    <source>
        <dbReference type="ARBA" id="ARBA00023136"/>
    </source>
</evidence>
<reference evidence="11 12" key="1">
    <citation type="submission" date="2020-09" db="EMBL/GenBank/DDBJ databases">
        <title>Genome sequences of type strains of Chitinophaga qingshengii and Chitinophaga varians.</title>
        <authorList>
            <person name="Kittiwongwattana C."/>
        </authorList>
    </citation>
    <scope>NUCLEOTIDE SEQUENCE [LARGE SCALE GENOMIC DNA]</scope>
    <source>
        <strain evidence="11 12">JCM 30026</strain>
    </source>
</reference>
<dbReference type="InterPro" id="IPR023408">
    <property type="entry name" value="MscS_beta-dom_sf"/>
</dbReference>
<dbReference type="Proteomes" id="UP000659124">
    <property type="component" value="Unassembled WGS sequence"/>
</dbReference>
<dbReference type="Pfam" id="PF21082">
    <property type="entry name" value="MS_channel_3rd"/>
    <property type="match status" value="1"/>
</dbReference>
<comment type="subcellular location">
    <subcellularLocation>
        <location evidence="1">Cell membrane</location>
        <topology evidence="1">Multi-pass membrane protein</topology>
    </subcellularLocation>
</comment>
<protein>
    <submittedName>
        <fullName evidence="11">Mechanosensitive ion channel family protein</fullName>
    </submittedName>
</protein>
<keyword evidence="12" id="KW-1185">Reference proteome</keyword>
<evidence type="ECO:0000256" key="5">
    <source>
        <dbReference type="ARBA" id="ARBA00022989"/>
    </source>
</evidence>
<dbReference type="InterPro" id="IPR011066">
    <property type="entry name" value="MscS_channel_C_sf"/>
</dbReference>
<evidence type="ECO:0000259" key="9">
    <source>
        <dbReference type="Pfam" id="PF00924"/>
    </source>
</evidence>
<dbReference type="PANTHER" id="PTHR30221">
    <property type="entry name" value="SMALL-CONDUCTANCE MECHANOSENSITIVE CHANNEL"/>
    <property type="match status" value="1"/>
</dbReference>
<evidence type="ECO:0000259" key="10">
    <source>
        <dbReference type="Pfam" id="PF21082"/>
    </source>
</evidence>
<dbReference type="SUPFAM" id="SSF50182">
    <property type="entry name" value="Sm-like ribonucleoproteins"/>
    <property type="match status" value="1"/>
</dbReference>
<feature type="transmembrane region" description="Helical" evidence="7">
    <location>
        <begin position="281"/>
        <end position="303"/>
    </location>
</feature>
<organism evidence="11 12">
    <name type="scientific">Chitinophaga qingshengii</name>
    <dbReference type="NCBI Taxonomy" id="1569794"/>
    <lineage>
        <taxon>Bacteria</taxon>
        <taxon>Pseudomonadati</taxon>
        <taxon>Bacteroidota</taxon>
        <taxon>Chitinophagia</taxon>
        <taxon>Chitinophagales</taxon>
        <taxon>Chitinophagaceae</taxon>
        <taxon>Chitinophaga</taxon>
    </lineage>
</organism>
<feature type="chain" id="PRO_5046660759" evidence="8">
    <location>
        <begin position="21"/>
        <end position="619"/>
    </location>
</feature>
<dbReference type="SUPFAM" id="SSF82689">
    <property type="entry name" value="Mechanosensitive channel protein MscS (YggB), C-terminal domain"/>
    <property type="match status" value="1"/>
</dbReference>
<dbReference type="PANTHER" id="PTHR30221:SF18">
    <property type="entry name" value="SLL0590 PROTEIN"/>
    <property type="match status" value="1"/>
</dbReference>
<feature type="transmembrane region" description="Helical" evidence="7">
    <location>
        <begin position="220"/>
        <end position="241"/>
    </location>
</feature>
<comment type="caution">
    <text evidence="11">The sequence shown here is derived from an EMBL/GenBank/DDBJ whole genome shotgun (WGS) entry which is preliminary data.</text>
</comment>
<evidence type="ECO:0000313" key="11">
    <source>
        <dbReference type="EMBL" id="MBC9931650.1"/>
    </source>
</evidence>
<evidence type="ECO:0000256" key="2">
    <source>
        <dbReference type="ARBA" id="ARBA00008017"/>
    </source>
</evidence>
<dbReference type="Pfam" id="PF00924">
    <property type="entry name" value="MS_channel_2nd"/>
    <property type="match status" value="1"/>
</dbReference>
<keyword evidence="4 7" id="KW-0812">Transmembrane</keyword>
<accession>A0ABR7TNT2</accession>
<dbReference type="InterPro" id="IPR010920">
    <property type="entry name" value="LSM_dom_sf"/>
</dbReference>
<evidence type="ECO:0000256" key="7">
    <source>
        <dbReference type="SAM" id="Phobius"/>
    </source>
</evidence>
<name>A0ABR7TNT2_9BACT</name>
<evidence type="ECO:0000256" key="4">
    <source>
        <dbReference type="ARBA" id="ARBA00022692"/>
    </source>
</evidence>
<keyword evidence="8" id="KW-0732">Signal</keyword>
<dbReference type="InterPro" id="IPR008910">
    <property type="entry name" value="MSC_TM_helix"/>
</dbReference>
<evidence type="ECO:0000256" key="3">
    <source>
        <dbReference type="ARBA" id="ARBA00022475"/>
    </source>
</evidence>
<dbReference type="Gene3D" id="1.10.287.1260">
    <property type="match status" value="1"/>
</dbReference>
<gene>
    <name evidence="11" type="ORF">ICL07_14785</name>
</gene>
<comment type="similarity">
    <text evidence="2">Belongs to the MscS (TC 1.A.23) family.</text>
</comment>
<dbReference type="Gene3D" id="2.30.30.60">
    <property type="match status" value="1"/>
</dbReference>
<dbReference type="InterPro" id="IPR049278">
    <property type="entry name" value="MS_channel_C"/>
</dbReference>
<feature type="transmembrane region" description="Helical" evidence="7">
    <location>
        <begin position="409"/>
        <end position="436"/>
    </location>
</feature>
<keyword evidence="5 7" id="KW-1133">Transmembrane helix</keyword>
<dbReference type="Gene3D" id="3.30.70.100">
    <property type="match status" value="1"/>
</dbReference>
<dbReference type="InterPro" id="IPR045275">
    <property type="entry name" value="MscS_archaea/bacteria_type"/>
</dbReference>
<evidence type="ECO:0000256" key="8">
    <source>
        <dbReference type="SAM" id="SignalP"/>
    </source>
</evidence>
<evidence type="ECO:0000313" key="12">
    <source>
        <dbReference type="Proteomes" id="UP000659124"/>
    </source>
</evidence>
<feature type="domain" description="Mechanosensitive ion channel MscS" evidence="9">
    <location>
        <begin position="423"/>
        <end position="488"/>
    </location>
</feature>
<keyword evidence="3" id="KW-1003">Cell membrane</keyword>
<dbReference type="Pfam" id="PF05552">
    <property type="entry name" value="MS_channel_1st_1"/>
    <property type="match status" value="1"/>
</dbReference>
<keyword evidence="6 7" id="KW-0472">Membrane</keyword>
<evidence type="ECO:0000256" key="1">
    <source>
        <dbReference type="ARBA" id="ARBA00004651"/>
    </source>
</evidence>
<feature type="signal peptide" evidence="8">
    <location>
        <begin position="1"/>
        <end position="20"/>
    </location>
</feature>
<dbReference type="EMBL" id="JACVFC010000001">
    <property type="protein sequence ID" value="MBC9931650.1"/>
    <property type="molecule type" value="Genomic_DNA"/>
</dbReference>
<feature type="transmembrane region" description="Helical" evidence="7">
    <location>
        <begin position="323"/>
        <end position="344"/>
    </location>
</feature>
<dbReference type="RefSeq" id="WP_188088661.1">
    <property type="nucleotide sequence ID" value="NZ_JACVFC010000001.1"/>
</dbReference>